<evidence type="ECO:0000313" key="4">
    <source>
        <dbReference type="Proteomes" id="UP000751190"/>
    </source>
</evidence>
<dbReference type="Proteomes" id="UP000751190">
    <property type="component" value="Unassembled WGS sequence"/>
</dbReference>
<keyword evidence="2" id="KW-0472">Membrane</keyword>
<keyword evidence="2" id="KW-1133">Transmembrane helix</keyword>
<keyword evidence="2" id="KW-0812">Transmembrane</keyword>
<dbReference type="EMBL" id="JAGTXO010000059">
    <property type="protein sequence ID" value="KAG8457960.1"/>
    <property type="molecule type" value="Genomic_DNA"/>
</dbReference>
<organism evidence="3 4">
    <name type="scientific">Diacronema lutheri</name>
    <name type="common">Unicellular marine alga</name>
    <name type="synonym">Monochrysis lutheri</name>
    <dbReference type="NCBI Taxonomy" id="2081491"/>
    <lineage>
        <taxon>Eukaryota</taxon>
        <taxon>Haptista</taxon>
        <taxon>Haptophyta</taxon>
        <taxon>Pavlovophyceae</taxon>
        <taxon>Pavlovales</taxon>
        <taxon>Pavlovaceae</taxon>
        <taxon>Diacronema</taxon>
    </lineage>
</organism>
<reference evidence="3" key="1">
    <citation type="submission" date="2021-05" db="EMBL/GenBank/DDBJ databases">
        <title>The genome of the haptophyte Pavlova lutheri (Diacronema luteri, Pavlovales) - a model for lipid biosynthesis in eukaryotic algae.</title>
        <authorList>
            <person name="Hulatt C.J."/>
            <person name="Posewitz M.C."/>
        </authorList>
    </citation>
    <scope>NUCLEOTIDE SEQUENCE</scope>
    <source>
        <strain evidence="3">NIVA-4/92</strain>
    </source>
</reference>
<sequence length="626" mass="66545">MDALALATRDLLDRSRAEGRRRVNAVRRPLIVIAVALLLPAFASVGAFAVLGDGPFDDMPLIGMVLGLTGFACLLSASLPEDRTMPYALCAIAMAISSLLVALDTSTSPTEWAHARAECARARGGGACALATAYAVTVAQDAACGLLIIARLSLLVYGRVRVGPTPRRAWLVTLSTVRAGCTSYVAMVLARGIIDAVHAGEVGAIVIMRVCVACWLFFIAAVLLAPSTIRRIHAWLERRGEAANSAAAIATLIGGSRTPAETLDEGVRTLRGVPADRLRPEHFQPPRASSSTLLARLSRASARTTSTSTRADVRREGAARTGWATAARPPAAAACTWRALAALAKLPFARSPRERARAAGCAIAPLPTPGVGGSPRASTWPAFARARHAGTELDAPPRALERADERVARGSFLPLFKLRRASVEPATADRASALAEPPVWVHARYGEVDCFISHSWSDSAERKWEAVQAWRAHFKAAHGREPILWLDRLCIDQSAIATSIQLLPIYLSACSRMLCLAGETYLSRLWCLIELFVFVETGGSAERIDVRFVTADGGAEAIGAVDVRTALCSNAADADRLRATIEASFAGAGAFNARMTELIGAGLARPSARTRADDRTKTDEAGPRVL</sequence>
<evidence type="ECO:0000313" key="3">
    <source>
        <dbReference type="EMBL" id="KAG8457960.1"/>
    </source>
</evidence>
<comment type="caution">
    <text evidence="3">The sequence shown here is derived from an EMBL/GenBank/DDBJ whole genome shotgun (WGS) entry which is preliminary data.</text>
</comment>
<feature type="transmembrane region" description="Helical" evidence="2">
    <location>
        <begin position="61"/>
        <end position="79"/>
    </location>
</feature>
<accession>A0A8J5XC36</accession>
<dbReference type="AlphaFoldDB" id="A0A8J5XC36"/>
<name>A0A8J5XC36_DIALT</name>
<feature type="transmembrane region" description="Helical" evidence="2">
    <location>
        <begin position="169"/>
        <end position="194"/>
    </location>
</feature>
<feature type="transmembrane region" description="Helical" evidence="2">
    <location>
        <begin position="30"/>
        <end position="49"/>
    </location>
</feature>
<evidence type="ECO:0000256" key="2">
    <source>
        <dbReference type="SAM" id="Phobius"/>
    </source>
</evidence>
<protein>
    <submittedName>
        <fullName evidence="3">Uncharacterized protein</fullName>
    </submittedName>
</protein>
<keyword evidence="4" id="KW-1185">Reference proteome</keyword>
<feature type="transmembrane region" description="Helical" evidence="2">
    <location>
        <begin position="133"/>
        <end position="157"/>
    </location>
</feature>
<feature type="region of interest" description="Disordered" evidence="1">
    <location>
        <begin position="303"/>
        <end position="325"/>
    </location>
</feature>
<gene>
    <name evidence="3" type="ORF">KFE25_012631</name>
</gene>
<feature type="transmembrane region" description="Helical" evidence="2">
    <location>
        <begin position="86"/>
        <end position="103"/>
    </location>
</feature>
<evidence type="ECO:0000256" key="1">
    <source>
        <dbReference type="SAM" id="MobiDB-lite"/>
    </source>
</evidence>
<proteinExistence type="predicted"/>
<feature type="transmembrane region" description="Helical" evidence="2">
    <location>
        <begin position="206"/>
        <end position="229"/>
    </location>
</feature>